<comment type="caution">
    <text evidence="1">The sequence shown here is derived from an EMBL/GenBank/DDBJ whole genome shotgun (WGS) entry which is preliminary data.</text>
</comment>
<gene>
    <name evidence="1" type="ORF">ACD_80C00113G0005</name>
</gene>
<proteinExistence type="predicted"/>
<name>K1XIY3_9BACT</name>
<sequence length="164" mass="18629">MSIVRVKQKTNQKKQKAMRNLGIVLEGNPTPQFGSLGIILGSLSKESDMQSQTMQKRNSDDAKKQEIKDTVGAAIQQFSIVHKIDLKKNRDECRAILRSIDYLLTSTDVAKYVKTGDISICYRDKEHLKGDDFIYTIEKISLKKESKTNITFNPGQKGPQEEMY</sequence>
<reference evidence="1" key="1">
    <citation type="journal article" date="2012" name="Science">
        <title>Fermentation, hydrogen, and sulfur metabolism in multiple uncultivated bacterial phyla.</title>
        <authorList>
            <person name="Wrighton K.C."/>
            <person name="Thomas B.C."/>
            <person name="Sharon I."/>
            <person name="Miller C.S."/>
            <person name="Castelle C.J."/>
            <person name="VerBerkmoes N.C."/>
            <person name="Wilkins M.J."/>
            <person name="Hettich R.L."/>
            <person name="Lipton M.S."/>
            <person name="Williams K.H."/>
            <person name="Long P.E."/>
            <person name="Banfield J.F."/>
        </authorList>
    </citation>
    <scope>NUCLEOTIDE SEQUENCE [LARGE SCALE GENOMIC DNA]</scope>
</reference>
<protein>
    <submittedName>
        <fullName evidence="1">Uncharacterized protein</fullName>
    </submittedName>
</protein>
<evidence type="ECO:0000313" key="1">
    <source>
        <dbReference type="EMBL" id="EKD25137.1"/>
    </source>
</evidence>
<dbReference type="EMBL" id="AMFJ01036120">
    <property type="protein sequence ID" value="EKD25137.1"/>
    <property type="molecule type" value="Genomic_DNA"/>
</dbReference>
<dbReference type="AlphaFoldDB" id="K1XIY3"/>
<organism evidence="1">
    <name type="scientific">uncultured bacterium</name>
    <name type="common">gcode 4</name>
    <dbReference type="NCBI Taxonomy" id="1234023"/>
    <lineage>
        <taxon>Bacteria</taxon>
        <taxon>environmental samples</taxon>
    </lineage>
</organism>
<accession>K1XIY3</accession>